<sequence length="213" mass="22929">MEAGRCVWSRLGERGETRCQPAEQEQDLLKDEHPRAEARTMVGSKSGSTPGPEILCPASSARGGSRGQLEAARQSASKGSDWARAISRTEGHGVFVELFSRGASWSHADPWPTAPPPRCSACSDLRQGGRQDADRAGRLQKWAGALQRGSLARPLEVSPATATAALHQCLRGTMRTMGTTKGFGCRRPSSPSWPPCHANNSWSMLSAGQHAWR</sequence>
<evidence type="ECO:0000313" key="3">
    <source>
        <dbReference type="Proteomes" id="UP000235786"/>
    </source>
</evidence>
<reference evidence="2 3" key="1">
    <citation type="submission" date="2016-04" db="EMBL/GenBank/DDBJ databases">
        <title>A degradative enzymes factory behind the ericoid mycorrhizal symbiosis.</title>
        <authorList>
            <consortium name="DOE Joint Genome Institute"/>
            <person name="Martino E."/>
            <person name="Morin E."/>
            <person name="Grelet G."/>
            <person name="Kuo A."/>
            <person name="Kohler A."/>
            <person name="Daghino S."/>
            <person name="Barry K."/>
            <person name="Choi C."/>
            <person name="Cichocki N."/>
            <person name="Clum A."/>
            <person name="Copeland A."/>
            <person name="Hainaut M."/>
            <person name="Haridas S."/>
            <person name="Labutti K."/>
            <person name="Lindquist E."/>
            <person name="Lipzen A."/>
            <person name="Khouja H.-R."/>
            <person name="Murat C."/>
            <person name="Ohm R."/>
            <person name="Olson A."/>
            <person name="Spatafora J."/>
            <person name="Veneault-Fourrey C."/>
            <person name="Henrissat B."/>
            <person name="Grigoriev I."/>
            <person name="Martin F."/>
            <person name="Perotto S."/>
        </authorList>
    </citation>
    <scope>NUCLEOTIDE SEQUENCE [LARGE SCALE GENOMIC DNA]</scope>
    <source>
        <strain evidence="2 3">F</strain>
    </source>
</reference>
<organism evidence="2 3">
    <name type="scientific">Hyaloscypha variabilis (strain UAMH 11265 / GT02V1 / F)</name>
    <name type="common">Meliniomyces variabilis</name>
    <dbReference type="NCBI Taxonomy" id="1149755"/>
    <lineage>
        <taxon>Eukaryota</taxon>
        <taxon>Fungi</taxon>
        <taxon>Dikarya</taxon>
        <taxon>Ascomycota</taxon>
        <taxon>Pezizomycotina</taxon>
        <taxon>Leotiomycetes</taxon>
        <taxon>Helotiales</taxon>
        <taxon>Hyaloscyphaceae</taxon>
        <taxon>Hyaloscypha</taxon>
        <taxon>Hyaloscypha variabilis</taxon>
    </lineage>
</organism>
<gene>
    <name evidence="2" type="ORF">L207DRAFT_529969</name>
</gene>
<dbReference type="Proteomes" id="UP000235786">
    <property type="component" value="Unassembled WGS sequence"/>
</dbReference>
<protein>
    <submittedName>
        <fullName evidence="2">Uncharacterized protein</fullName>
    </submittedName>
</protein>
<feature type="compositionally biased region" description="Basic and acidic residues" evidence="1">
    <location>
        <begin position="27"/>
        <end position="38"/>
    </location>
</feature>
<proteinExistence type="predicted"/>
<feature type="region of interest" description="Disordered" evidence="1">
    <location>
        <begin position="12"/>
        <end position="68"/>
    </location>
</feature>
<evidence type="ECO:0000256" key="1">
    <source>
        <dbReference type="SAM" id="MobiDB-lite"/>
    </source>
</evidence>
<dbReference type="EMBL" id="KZ613946">
    <property type="protein sequence ID" value="PMD40058.1"/>
    <property type="molecule type" value="Genomic_DNA"/>
</dbReference>
<keyword evidence="3" id="KW-1185">Reference proteome</keyword>
<name>A0A2J6RNG6_HYAVF</name>
<dbReference type="AlphaFoldDB" id="A0A2J6RNG6"/>
<evidence type="ECO:0000313" key="2">
    <source>
        <dbReference type="EMBL" id="PMD40058.1"/>
    </source>
</evidence>
<accession>A0A2J6RNG6</accession>